<feature type="domain" description="NAD-dependent epimerase/dehydratase" evidence="7">
    <location>
        <begin position="5"/>
        <end position="173"/>
    </location>
</feature>
<keyword evidence="6" id="KW-0472">Membrane</keyword>
<dbReference type="InParanoid" id="A0A2N3NGI8"/>
<dbReference type="STRING" id="41688.A0A2N3NGI8"/>
<dbReference type="FunFam" id="3.40.50.720:FF:000366">
    <property type="entry name" value="Protein FMP52, mitochondrial"/>
    <property type="match status" value="1"/>
</dbReference>
<keyword evidence="4" id="KW-0809">Transit peptide</keyword>
<evidence type="ECO:0000313" key="9">
    <source>
        <dbReference type="Proteomes" id="UP000233524"/>
    </source>
</evidence>
<dbReference type="Proteomes" id="UP000233524">
    <property type="component" value="Unassembled WGS sequence"/>
</dbReference>
<name>A0A2N3NGI8_9PEZI</name>
<reference evidence="8 9" key="1">
    <citation type="journal article" date="2017" name="G3 (Bethesda)">
        <title>First Draft Genome Sequence of the Pathogenic Fungus Lomentospora prolificans (Formerly Scedosporium prolificans).</title>
        <authorList>
            <person name="Luo R."/>
            <person name="Zimin A."/>
            <person name="Workman R."/>
            <person name="Fan Y."/>
            <person name="Pertea G."/>
            <person name="Grossman N."/>
            <person name="Wear M.P."/>
            <person name="Jia B."/>
            <person name="Miller H."/>
            <person name="Casadevall A."/>
            <person name="Timp W."/>
            <person name="Zhang S.X."/>
            <person name="Salzberg S.L."/>
        </authorList>
    </citation>
    <scope>NUCLEOTIDE SEQUENCE [LARGE SCALE GENOMIC DNA]</scope>
    <source>
        <strain evidence="8 9">JHH-5317</strain>
    </source>
</reference>
<comment type="caution">
    <text evidence="8">The sequence shown here is derived from an EMBL/GenBank/DDBJ whole genome shotgun (WGS) entry which is preliminary data.</text>
</comment>
<comment type="subcellular location">
    <subcellularLocation>
        <location evidence="1">Mitochondrion outer membrane</location>
        <topology evidence="1">Peripheral membrane protein</topology>
    </subcellularLocation>
</comment>
<dbReference type="Pfam" id="PF01370">
    <property type="entry name" value="Epimerase"/>
    <property type="match status" value="1"/>
</dbReference>
<dbReference type="EMBL" id="NLAX01000008">
    <property type="protein sequence ID" value="PKS11517.1"/>
    <property type="molecule type" value="Genomic_DNA"/>
</dbReference>
<evidence type="ECO:0000313" key="8">
    <source>
        <dbReference type="EMBL" id="PKS11517.1"/>
    </source>
</evidence>
<evidence type="ECO:0000256" key="3">
    <source>
        <dbReference type="ARBA" id="ARBA00022787"/>
    </source>
</evidence>
<dbReference type="SUPFAM" id="SSF51735">
    <property type="entry name" value="NAD(P)-binding Rossmann-fold domains"/>
    <property type="match status" value="1"/>
</dbReference>
<dbReference type="PANTHER" id="PTHR14097">
    <property type="entry name" value="OXIDOREDUCTASE HTATIP2"/>
    <property type="match status" value="1"/>
</dbReference>
<dbReference type="VEuPathDB" id="FungiDB:jhhlp_003282"/>
<sequence>MTSALLFGSTGLTGSHILDTLAKLDSFSKIWTVSRREPKTKSAKLDAIINADTDTWTKAFSDIKPDAVISALGTTRAAAGGIQNQWKIDHDLNVAIAKQAKEQGIKTFVFVSSAGTRGFLSSFFPYSKMKIGVEDTIKDLGFEHAIILRPGGILGDREKPHAGGPLMNSAIRSLSKINQGLQDAVGQEAEVIARAAVHAVKLVGEGKAPKNPWVLEQADIVRLGRTEWKNVEPAA</sequence>
<dbReference type="OrthoDB" id="430436at2759"/>
<accession>A0A2N3NGI8</accession>
<dbReference type="InterPro" id="IPR036291">
    <property type="entry name" value="NAD(P)-bd_dom_sf"/>
</dbReference>
<dbReference type="GO" id="GO:0005741">
    <property type="term" value="C:mitochondrial outer membrane"/>
    <property type="evidence" value="ECO:0007669"/>
    <property type="project" value="UniProtKB-SubCell"/>
</dbReference>
<dbReference type="Gene3D" id="3.40.50.720">
    <property type="entry name" value="NAD(P)-binding Rossmann-like Domain"/>
    <property type="match status" value="1"/>
</dbReference>
<organism evidence="8 9">
    <name type="scientific">Lomentospora prolificans</name>
    <dbReference type="NCBI Taxonomy" id="41688"/>
    <lineage>
        <taxon>Eukaryota</taxon>
        <taxon>Fungi</taxon>
        <taxon>Dikarya</taxon>
        <taxon>Ascomycota</taxon>
        <taxon>Pezizomycotina</taxon>
        <taxon>Sordariomycetes</taxon>
        <taxon>Hypocreomycetidae</taxon>
        <taxon>Microascales</taxon>
        <taxon>Microascaceae</taxon>
        <taxon>Lomentospora</taxon>
    </lineage>
</organism>
<dbReference type="GO" id="GO:0051170">
    <property type="term" value="P:import into nucleus"/>
    <property type="evidence" value="ECO:0007669"/>
    <property type="project" value="TreeGrafter"/>
</dbReference>
<evidence type="ECO:0000256" key="4">
    <source>
        <dbReference type="ARBA" id="ARBA00022946"/>
    </source>
</evidence>
<keyword evidence="9" id="KW-1185">Reference proteome</keyword>
<evidence type="ECO:0000256" key="5">
    <source>
        <dbReference type="ARBA" id="ARBA00023128"/>
    </source>
</evidence>
<evidence type="ECO:0000259" key="7">
    <source>
        <dbReference type="Pfam" id="PF01370"/>
    </source>
</evidence>
<dbReference type="PANTHER" id="PTHR14097:SF7">
    <property type="entry name" value="OXIDOREDUCTASE HTATIP2"/>
    <property type="match status" value="1"/>
</dbReference>
<evidence type="ECO:0000256" key="1">
    <source>
        <dbReference type="ARBA" id="ARBA00004450"/>
    </source>
</evidence>
<comment type="similarity">
    <text evidence="2">Belongs to the FMP52 family.</text>
</comment>
<keyword evidence="5" id="KW-0496">Mitochondrion</keyword>
<proteinExistence type="inferred from homology"/>
<keyword evidence="3" id="KW-1000">Mitochondrion outer membrane</keyword>
<dbReference type="InterPro" id="IPR001509">
    <property type="entry name" value="Epimerase_deHydtase"/>
</dbReference>
<gene>
    <name evidence="8" type="ORF">jhhlp_003282</name>
</gene>
<dbReference type="AlphaFoldDB" id="A0A2N3NGI8"/>
<protein>
    <recommendedName>
        <fullName evidence="7">NAD-dependent epimerase/dehydratase domain-containing protein</fullName>
    </recommendedName>
</protein>
<dbReference type="FunCoup" id="A0A2N3NGI8">
    <property type="interactions" value="103"/>
</dbReference>
<evidence type="ECO:0000256" key="6">
    <source>
        <dbReference type="ARBA" id="ARBA00023136"/>
    </source>
</evidence>
<evidence type="ECO:0000256" key="2">
    <source>
        <dbReference type="ARBA" id="ARBA00006617"/>
    </source>
</evidence>